<evidence type="ECO:0000313" key="3">
    <source>
        <dbReference type="Proteomes" id="UP000225706"/>
    </source>
</evidence>
<dbReference type="InterPro" id="IPR036438">
    <property type="entry name" value="Insulin-like_sf"/>
</dbReference>
<dbReference type="GO" id="GO:0005179">
    <property type="term" value="F:hormone activity"/>
    <property type="evidence" value="ECO:0007669"/>
    <property type="project" value="InterPro"/>
</dbReference>
<dbReference type="Pfam" id="PF00049">
    <property type="entry name" value="Insulin"/>
    <property type="match status" value="1"/>
</dbReference>
<keyword evidence="3" id="KW-1185">Reference proteome</keyword>
<feature type="domain" description="Insulin-like" evidence="1">
    <location>
        <begin position="139"/>
        <end position="212"/>
    </location>
</feature>
<reference evidence="3" key="1">
    <citation type="journal article" date="2017" name="bioRxiv">
        <title>Comparative analysis of the genomes of Stylophora pistillata and Acropora digitifera provides evidence for extensive differences between species of corals.</title>
        <authorList>
            <person name="Voolstra C.R."/>
            <person name="Li Y."/>
            <person name="Liew Y.J."/>
            <person name="Baumgarten S."/>
            <person name="Zoccola D."/>
            <person name="Flot J.-F."/>
            <person name="Tambutte S."/>
            <person name="Allemand D."/>
            <person name="Aranda M."/>
        </authorList>
    </citation>
    <scope>NUCLEOTIDE SEQUENCE [LARGE SCALE GENOMIC DNA]</scope>
</reference>
<comment type="caution">
    <text evidence="2">The sequence shown here is derived from an EMBL/GenBank/DDBJ whole genome shotgun (WGS) entry which is preliminary data.</text>
</comment>
<dbReference type="Gene3D" id="1.10.100.10">
    <property type="entry name" value="Insulin-like"/>
    <property type="match status" value="1"/>
</dbReference>
<dbReference type="SUPFAM" id="SSF56994">
    <property type="entry name" value="Insulin-like"/>
    <property type="match status" value="1"/>
</dbReference>
<organism evidence="2 3">
    <name type="scientific">Stylophora pistillata</name>
    <name type="common">Smooth cauliflower coral</name>
    <dbReference type="NCBI Taxonomy" id="50429"/>
    <lineage>
        <taxon>Eukaryota</taxon>
        <taxon>Metazoa</taxon>
        <taxon>Cnidaria</taxon>
        <taxon>Anthozoa</taxon>
        <taxon>Hexacorallia</taxon>
        <taxon>Scleractinia</taxon>
        <taxon>Astrocoeniina</taxon>
        <taxon>Pocilloporidae</taxon>
        <taxon>Stylophora</taxon>
    </lineage>
</organism>
<dbReference type="Proteomes" id="UP000225706">
    <property type="component" value="Unassembled WGS sequence"/>
</dbReference>
<proteinExistence type="predicted"/>
<name>A0A2B4SH77_STYPI</name>
<protein>
    <recommendedName>
        <fullName evidence="1">Insulin-like domain-containing protein</fullName>
    </recommendedName>
</protein>
<dbReference type="GO" id="GO:0005576">
    <property type="term" value="C:extracellular region"/>
    <property type="evidence" value="ECO:0007669"/>
    <property type="project" value="InterPro"/>
</dbReference>
<sequence>MWVFKSACNALWESNWPKRRRRRKQRRDATADQIVQVKYEATDFLSSIRQRRDTYVGGGTTSIQEECSRSVLGCCSDNSRKFPFPFKEKSPSHFCRMEAKFVITISLLALMADLPGTKGRRCERCKVNEASPLPVDFSRLCGDSIITVFDKICSVSARRGRKRDMSTDLFVQTKNEAQDYLSYQRRKRGGGTNIYEDCCGERCRIEEIKEYC</sequence>
<evidence type="ECO:0000259" key="1">
    <source>
        <dbReference type="Pfam" id="PF00049"/>
    </source>
</evidence>
<gene>
    <name evidence="2" type="ORF">AWC38_SpisGene7468</name>
</gene>
<evidence type="ECO:0000313" key="2">
    <source>
        <dbReference type="EMBL" id="PFX27795.1"/>
    </source>
</evidence>
<dbReference type="OrthoDB" id="10019596at2759"/>
<dbReference type="EMBL" id="LSMT01000095">
    <property type="protein sequence ID" value="PFX27795.1"/>
    <property type="molecule type" value="Genomic_DNA"/>
</dbReference>
<dbReference type="AlphaFoldDB" id="A0A2B4SH77"/>
<accession>A0A2B4SH77</accession>
<dbReference type="InterPro" id="IPR016179">
    <property type="entry name" value="Insulin-like"/>
</dbReference>